<evidence type="ECO:0000259" key="3">
    <source>
        <dbReference type="Pfam" id="PF05193"/>
    </source>
</evidence>
<keyword evidence="4" id="KW-0645">Protease</keyword>
<dbReference type="Pfam" id="PF00675">
    <property type="entry name" value="Peptidase_M16"/>
    <property type="match status" value="2"/>
</dbReference>
<dbReference type="EMBL" id="LT629745">
    <property type="protein sequence ID" value="SDS18768.1"/>
    <property type="molecule type" value="Genomic_DNA"/>
</dbReference>
<dbReference type="GO" id="GO:0006508">
    <property type="term" value="P:proteolysis"/>
    <property type="evidence" value="ECO:0007669"/>
    <property type="project" value="UniProtKB-KW"/>
</dbReference>
<dbReference type="RefSeq" id="WP_089664009.1">
    <property type="nucleotide sequence ID" value="NZ_LT629745.1"/>
</dbReference>
<evidence type="ECO:0000256" key="1">
    <source>
        <dbReference type="SAM" id="SignalP"/>
    </source>
</evidence>
<accession>A0A1H1Q5I9</accession>
<proteinExistence type="predicted"/>
<dbReference type="InterPro" id="IPR011765">
    <property type="entry name" value="Pept_M16_N"/>
</dbReference>
<feature type="domain" description="Peptidase M16 C-terminal" evidence="3">
    <location>
        <begin position="672"/>
        <end position="848"/>
    </location>
</feature>
<dbReference type="STRING" id="1250231.SAMN04488552_2388"/>
<dbReference type="GO" id="GO:0008233">
    <property type="term" value="F:peptidase activity"/>
    <property type="evidence" value="ECO:0007669"/>
    <property type="project" value="UniProtKB-KW"/>
</dbReference>
<dbReference type="Gene3D" id="3.30.830.10">
    <property type="entry name" value="Metalloenzyme, LuxS/M16 peptidase-like"/>
    <property type="match status" value="4"/>
</dbReference>
<organism evidence="4 5">
    <name type="scientific">Christiangramia echinicola</name>
    <dbReference type="NCBI Taxonomy" id="279359"/>
    <lineage>
        <taxon>Bacteria</taxon>
        <taxon>Pseudomonadati</taxon>
        <taxon>Bacteroidota</taxon>
        <taxon>Flavobacteriia</taxon>
        <taxon>Flavobacteriales</taxon>
        <taxon>Flavobacteriaceae</taxon>
        <taxon>Christiangramia</taxon>
    </lineage>
</organism>
<evidence type="ECO:0000313" key="5">
    <source>
        <dbReference type="Proteomes" id="UP000198858"/>
    </source>
</evidence>
<keyword evidence="1" id="KW-0732">Signal</keyword>
<feature type="domain" description="Peptidase M16 C-terminal" evidence="3">
    <location>
        <begin position="201"/>
        <end position="379"/>
    </location>
</feature>
<feature type="domain" description="Peptidase M16 N-terminal" evidence="2">
    <location>
        <begin position="526"/>
        <end position="646"/>
    </location>
</feature>
<dbReference type="SUPFAM" id="SSF63411">
    <property type="entry name" value="LuxS/MPP-like metallohydrolase"/>
    <property type="match status" value="4"/>
</dbReference>
<dbReference type="Proteomes" id="UP000198858">
    <property type="component" value="Chromosome I"/>
</dbReference>
<protein>
    <submittedName>
        <fullName evidence="4">Zinc protease</fullName>
    </submittedName>
</protein>
<name>A0A1H1Q5I9_9FLAO</name>
<evidence type="ECO:0000313" key="4">
    <source>
        <dbReference type="EMBL" id="SDS18768.1"/>
    </source>
</evidence>
<evidence type="ECO:0000259" key="2">
    <source>
        <dbReference type="Pfam" id="PF00675"/>
    </source>
</evidence>
<sequence>MKFIKSFILILILAIVSPTIGQNNSENFSVDFETFNLENGLKVILHQDKSDPVVAVTLTAHVGSAREKEGRTGFAHLFEHLLFLESENLGKGGLDKLSARIGGSGANGSTSRDRTNYFQTVPSDALEKMIWAEADKLGFFINTVTEPVLAKEKQVVKNEKRQNIDNRPYGHTFYVVDRNLYPNDHPYNWQVIGSLEDLQNATLQDVKDFYNQWYVPNNVILTISGDFDKDQAKEWVHKYFDEIERGPEIKELEKQLVTLSESKRLYHEDNFARLPELTLTWPSVYSYHKDSFALEILANYLADGKNAPLYKKLVEEKKLTGNIDMFNYTSELAGQLMLQVRAYESKDLDSVKLAIDETFAEFEKNGIPEKDLKRIKAGLETNFYNSISSVLGKGFQLAQYEIFAKDPNFINKEVNKLLAVSAKDVLDVYNKYIQGKNFVATSFVPKDQVELALENSKKAEVIEEKIVEGAEEDFDPNQEVSFDKTPSSFDRSIEPPYYGKPELNIPEIWDKRLPSGMKIMGITNNEVPVVQFSLEMKGGQLLEKTSNAGVSHMLASIMTKGTSKKTPAELEEAIELLGASIYVNSSEEKISISGNTLAKNYAETIDLVKEILLEPRWDEKEFELIKQQTLSRIQEEKGDPNAIAQNEFKKLIYGEKSILSYNELGTPETIQNLSLEDLKNYYEENLSPLASTFLVVGAVQKNEALNPVKAISANWAPKNIDFPEIPEFDLPEKSRVYFYDVPGAKQSVFAFGAPALSAKNEDFYPAEVMNYRLGGGSFASRLTQELREGKGYTYGIRSRFMDRSYVGPFMISSGVRSNITYEAAELVRDIMKDYITTFDQKDLEVTKSYMIKSNARRFETLGAKLNMLREISDYGYDYDYIKEREQQVEELGVLEIQDLAKKYVNPDRMYYLIVGDAETQMQRLEELGYGKPILLNAEEENNN</sequence>
<dbReference type="GO" id="GO:0046872">
    <property type="term" value="F:metal ion binding"/>
    <property type="evidence" value="ECO:0007669"/>
    <property type="project" value="InterPro"/>
</dbReference>
<dbReference type="InterPro" id="IPR050361">
    <property type="entry name" value="MPP/UQCRC_Complex"/>
</dbReference>
<dbReference type="PANTHER" id="PTHR11851">
    <property type="entry name" value="METALLOPROTEASE"/>
    <property type="match status" value="1"/>
</dbReference>
<dbReference type="InterPro" id="IPR011249">
    <property type="entry name" value="Metalloenz_LuxS/M16"/>
</dbReference>
<dbReference type="InterPro" id="IPR007863">
    <property type="entry name" value="Peptidase_M16_C"/>
</dbReference>
<feature type="signal peptide" evidence="1">
    <location>
        <begin position="1"/>
        <end position="21"/>
    </location>
</feature>
<keyword evidence="5" id="KW-1185">Reference proteome</keyword>
<dbReference type="Pfam" id="PF05193">
    <property type="entry name" value="Peptidase_M16_C"/>
    <property type="match status" value="2"/>
</dbReference>
<gene>
    <name evidence="4" type="ORF">SAMN04488552_2388</name>
</gene>
<feature type="chain" id="PRO_5009257287" evidence="1">
    <location>
        <begin position="22"/>
        <end position="943"/>
    </location>
</feature>
<feature type="domain" description="Peptidase M16 N-terminal" evidence="2">
    <location>
        <begin position="42"/>
        <end position="156"/>
    </location>
</feature>
<dbReference type="AlphaFoldDB" id="A0A1H1Q5I9"/>
<reference evidence="4 5" key="1">
    <citation type="submission" date="2016-10" db="EMBL/GenBank/DDBJ databases">
        <authorList>
            <person name="Varghese N."/>
            <person name="Submissions S."/>
        </authorList>
    </citation>
    <scope>NUCLEOTIDE SEQUENCE [LARGE SCALE GENOMIC DNA]</scope>
    <source>
        <strain evidence="4 5">Mar_2010_102</strain>
    </source>
</reference>
<keyword evidence="4" id="KW-0378">Hydrolase</keyword>